<comment type="similarity">
    <text evidence="13">Belongs to the TRAFAC class myosin-kinesin ATPase superfamily. Kinesin family. KIN-5/BimC subfamily.</text>
</comment>
<evidence type="ECO:0000256" key="2">
    <source>
        <dbReference type="ARBA" id="ARBA00022490"/>
    </source>
</evidence>
<dbReference type="Proteomes" id="UP000053257">
    <property type="component" value="Unassembled WGS sequence"/>
</dbReference>
<keyword evidence="11" id="KW-0206">Cytoskeleton</keyword>
<dbReference type="PRINTS" id="PR00380">
    <property type="entry name" value="KINESINHEAVY"/>
</dbReference>
<gene>
    <name evidence="17" type="ORF">PHLGIDRAFT_22804</name>
</gene>
<dbReference type="SMART" id="SM00129">
    <property type="entry name" value="KISc"/>
    <property type="match status" value="1"/>
</dbReference>
<keyword evidence="6 14" id="KW-0547">Nucleotide-binding</keyword>
<dbReference type="OrthoDB" id="3176171at2759"/>
<dbReference type="InterPro" id="IPR047241">
    <property type="entry name" value="KIF11-like_kin_motor_dom"/>
</dbReference>
<keyword evidence="18" id="KW-1185">Reference proteome</keyword>
<evidence type="ECO:0000256" key="9">
    <source>
        <dbReference type="ARBA" id="ARBA00023054"/>
    </source>
</evidence>
<dbReference type="AlphaFoldDB" id="A0A0C3SAX1"/>
<dbReference type="InterPro" id="IPR001752">
    <property type="entry name" value="Kinesin_motor_dom"/>
</dbReference>
<dbReference type="InterPro" id="IPR047149">
    <property type="entry name" value="KIF11-like"/>
</dbReference>
<keyword evidence="12" id="KW-0131">Cell cycle</keyword>
<proteinExistence type="inferred from homology"/>
<evidence type="ECO:0000256" key="15">
    <source>
        <dbReference type="SAM" id="Coils"/>
    </source>
</evidence>
<evidence type="ECO:0000313" key="18">
    <source>
        <dbReference type="Proteomes" id="UP000053257"/>
    </source>
</evidence>
<evidence type="ECO:0000256" key="7">
    <source>
        <dbReference type="ARBA" id="ARBA00022776"/>
    </source>
</evidence>
<dbReference type="InterPro" id="IPR025901">
    <property type="entry name" value="Kinesin-assoc_MT-bd_dom"/>
</dbReference>
<evidence type="ECO:0000256" key="3">
    <source>
        <dbReference type="ARBA" id="ARBA00022553"/>
    </source>
</evidence>
<dbReference type="InterPro" id="IPR027417">
    <property type="entry name" value="P-loop_NTPase"/>
</dbReference>
<dbReference type="Gene3D" id="3.40.850.10">
    <property type="entry name" value="Kinesin motor domain"/>
    <property type="match status" value="1"/>
</dbReference>
<dbReference type="GO" id="GO:0005634">
    <property type="term" value="C:nucleus"/>
    <property type="evidence" value="ECO:0007669"/>
    <property type="project" value="TreeGrafter"/>
</dbReference>
<keyword evidence="2" id="KW-0963">Cytoplasm</keyword>
<evidence type="ECO:0000256" key="12">
    <source>
        <dbReference type="ARBA" id="ARBA00023306"/>
    </source>
</evidence>
<dbReference type="PANTHER" id="PTHR47970:SF12">
    <property type="entry name" value="KINESIN FAMILY MEMBER 11"/>
    <property type="match status" value="1"/>
</dbReference>
<dbReference type="InterPro" id="IPR036961">
    <property type="entry name" value="Kinesin_motor_dom_sf"/>
</dbReference>
<dbReference type="GO" id="GO:0072686">
    <property type="term" value="C:mitotic spindle"/>
    <property type="evidence" value="ECO:0007669"/>
    <property type="project" value="TreeGrafter"/>
</dbReference>
<dbReference type="PANTHER" id="PTHR47970">
    <property type="entry name" value="KINESIN-LIKE PROTEIN KIF11"/>
    <property type="match status" value="1"/>
</dbReference>
<dbReference type="Pfam" id="PF00225">
    <property type="entry name" value="Kinesin"/>
    <property type="match status" value="1"/>
</dbReference>
<reference evidence="17 18" key="1">
    <citation type="journal article" date="2014" name="PLoS Genet.">
        <title>Analysis of the Phlebiopsis gigantea genome, transcriptome and secretome provides insight into its pioneer colonization strategies of wood.</title>
        <authorList>
            <person name="Hori C."/>
            <person name="Ishida T."/>
            <person name="Igarashi K."/>
            <person name="Samejima M."/>
            <person name="Suzuki H."/>
            <person name="Master E."/>
            <person name="Ferreira P."/>
            <person name="Ruiz-Duenas F.J."/>
            <person name="Held B."/>
            <person name="Canessa P."/>
            <person name="Larrondo L.F."/>
            <person name="Schmoll M."/>
            <person name="Druzhinina I.S."/>
            <person name="Kubicek C.P."/>
            <person name="Gaskell J.A."/>
            <person name="Kersten P."/>
            <person name="St John F."/>
            <person name="Glasner J."/>
            <person name="Sabat G."/>
            <person name="Splinter BonDurant S."/>
            <person name="Syed K."/>
            <person name="Yadav J."/>
            <person name="Mgbeahuruike A.C."/>
            <person name="Kovalchuk A."/>
            <person name="Asiegbu F.O."/>
            <person name="Lackner G."/>
            <person name="Hoffmeister D."/>
            <person name="Rencoret J."/>
            <person name="Gutierrez A."/>
            <person name="Sun H."/>
            <person name="Lindquist E."/>
            <person name="Barry K."/>
            <person name="Riley R."/>
            <person name="Grigoriev I.V."/>
            <person name="Henrissat B."/>
            <person name="Kues U."/>
            <person name="Berka R.M."/>
            <person name="Martinez A.T."/>
            <person name="Covert S.F."/>
            <person name="Blanchette R.A."/>
            <person name="Cullen D."/>
        </authorList>
    </citation>
    <scope>NUCLEOTIDE SEQUENCE [LARGE SCALE GENOMIC DNA]</scope>
    <source>
        <strain evidence="17 18">11061_1 CR5-6</strain>
    </source>
</reference>
<dbReference type="FunFam" id="3.40.850.10:FF:000051">
    <property type="entry name" value="Kinesin-like protein bimC"/>
    <property type="match status" value="1"/>
</dbReference>
<accession>A0A0C3SAX1</accession>
<dbReference type="GO" id="GO:0008017">
    <property type="term" value="F:microtubule binding"/>
    <property type="evidence" value="ECO:0007669"/>
    <property type="project" value="InterPro"/>
</dbReference>
<keyword evidence="7" id="KW-0498">Mitosis</keyword>
<evidence type="ECO:0000256" key="14">
    <source>
        <dbReference type="PROSITE-ProRule" id="PRU00283"/>
    </source>
</evidence>
<dbReference type="GO" id="GO:0051301">
    <property type="term" value="P:cell division"/>
    <property type="evidence" value="ECO:0007669"/>
    <property type="project" value="UniProtKB-KW"/>
</dbReference>
<keyword evidence="5" id="KW-0493">Microtubule</keyword>
<dbReference type="GO" id="GO:0005876">
    <property type="term" value="C:spindle microtubule"/>
    <property type="evidence" value="ECO:0007669"/>
    <property type="project" value="TreeGrafter"/>
</dbReference>
<dbReference type="EMBL" id="KN840464">
    <property type="protein sequence ID" value="KIP09572.1"/>
    <property type="molecule type" value="Genomic_DNA"/>
</dbReference>
<keyword evidence="4" id="KW-0132">Cell division</keyword>
<sequence>MSIGSVRSEREIEENSPIIVQSNGAKSQDITIETAALTSVLGVVTLPPTRTYPFDRVFGPEADQALIYHDVVHPMLEEVLQGYNCTLFAYGQTGTGKTYTMQGDLTPTPMGNPSAQAGMIPRVLFRLFHHLEASVADYSVKISFVELYNEELRDLLAPELSAPTGSTQPMAMGAGKEGSQGALKIFDDASKKGVFIQGLEECAVKDSADALALLTKGSQRRQIAATKFNDHSSRSHSVFSITVHTKETSSIGDDLLKVGKLNLVDLAGSENIGRSGAQDKRAREAGMINQSLLTLGRVINALVDRSSHVPYRESKLTRLLQDSLGGRTKTCIIATISPARSNMEETLSTLDYALRAKSIRNKPEVNQRMNRNALLKEYVAEIERLKADVLAAREKNGIFFSEERWKEMEVEQELKATEFQEAKKQVDIIESQLRNVREEFEQSMGLLMRRDGELKETKEKLQKKETQLQATEGQLEVVKSALDEEVVVRKVYQENETVLDNVASGLKGVAHQSVSDLSRLFGKLERKTTVFTSNVQAVTSHTRKIASKSREFTSKLEDFVNVSNQHISNIRSETEQYRSKELETLAAISSRMNQQLEKVQETLKLIHAKEAASDEAVTAIQTTVQKTHECVKTALDSWADTMRTHCEETCEQAEASAIASCLNVEKAFKALGSITETILQEAREYIVWEQKSLQETKSMAESTSNAEILRLQQQNALLSKLLESEKFKAERAKDELLQRISGLLGSFTLERDRSLREAFAEMTESNATAEVGMQKLGKEQGQRVGAVIGKGAEWSASLDKRSGEGKRLRDGGFKAIAMSSATVQDGLTDVRNTVSTSVVGFSADLHKQLQEADMSHSDAFDGFSRAKRARLDATETMATDAQSGYRYLQRGIASTSRNVETTGSQLLAETSSLSRASETYSTAATQHISDIYETAQSLADYGAREDMPTGTTPRKRSWTYTDEWSLTESREVILRDWRRRGSTASHPESSLTPSGPYLFSQTTIEPHLSLAWDSELRRLLHDRR</sequence>
<evidence type="ECO:0000313" key="17">
    <source>
        <dbReference type="EMBL" id="KIP09572.1"/>
    </source>
</evidence>
<evidence type="ECO:0000256" key="8">
    <source>
        <dbReference type="ARBA" id="ARBA00022840"/>
    </source>
</evidence>
<evidence type="ECO:0000256" key="11">
    <source>
        <dbReference type="ARBA" id="ARBA00023212"/>
    </source>
</evidence>
<evidence type="ECO:0000256" key="10">
    <source>
        <dbReference type="ARBA" id="ARBA00023175"/>
    </source>
</evidence>
<dbReference type="GO" id="GO:0000073">
    <property type="term" value="P:initial mitotic spindle pole body separation"/>
    <property type="evidence" value="ECO:0007669"/>
    <property type="project" value="UniProtKB-ARBA"/>
</dbReference>
<evidence type="ECO:0000256" key="6">
    <source>
        <dbReference type="ARBA" id="ARBA00022741"/>
    </source>
</evidence>
<dbReference type="STRING" id="745531.A0A0C3SAX1"/>
<dbReference type="HOGENOM" id="CLU_001485_33_2_1"/>
<dbReference type="CDD" id="cd01364">
    <property type="entry name" value="KISc_BimC_Eg5"/>
    <property type="match status" value="1"/>
</dbReference>
<name>A0A0C3SAX1_PHLG1</name>
<evidence type="ECO:0000259" key="16">
    <source>
        <dbReference type="PROSITE" id="PS50067"/>
    </source>
</evidence>
<comment type="subcellular location">
    <subcellularLocation>
        <location evidence="1">Cytoplasm</location>
        <location evidence="1">Cytoskeleton</location>
    </subcellularLocation>
</comment>
<keyword evidence="8 14" id="KW-0067">ATP-binding</keyword>
<evidence type="ECO:0000256" key="1">
    <source>
        <dbReference type="ARBA" id="ARBA00004245"/>
    </source>
</evidence>
<dbReference type="GO" id="GO:0005524">
    <property type="term" value="F:ATP binding"/>
    <property type="evidence" value="ECO:0007669"/>
    <property type="project" value="UniProtKB-UniRule"/>
</dbReference>
<keyword evidence="10 14" id="KW-0505">Motor protein</keyword>
<dbReference type="GO" id="GO:0007018">
    <property type="term" value="P:microtubule-based movement"/>
    <property type="evidence" value="ECO:0007669"/>
    <property type="project" value="InterPro"/>
</dbReference>
<evidence type="ECO:0000256" key="4">
    <source>
        <dbReference type="ARBA" id="ARBA00022618"/>
    </source>
</evidence>
<feature type="coiled-coil region" evidence="15">
    <location>
        <begin position="419"/>
        <end position="481"/>
    </location>
</feature>
<keyword evidence="3" id="KW-0597">Phosphoprotein</keyword>
<feature type="binding site" evidence="14">
    <location>
        <begin position="91"/>
        <end position="98"/>
    </location>
    <ligand>
        <name>ATP</name>
        <dbReference type="ChEBI" id="CHEBI:30616"/>
    </ligand>
</feature>
<dbReference type="InterPro" id="IPR019821">
    <property type="entry name" value="Kinesin_motor_CS"/>
</dbReference>
<dbReference type="PROSITE" id="PS00411">
    <property type="entry name" value="KINESIN_MOTOR_1"/>
    <property type="match status" value="1"/>
</dbReference>
<protein>
    <recommendedName>
        <fullName evidence="16">Kinesin motor domain-containing protein</fullName>
    </recommendedName>
</protein>
<dbReference type="Pfam" id="PF13931">
    <property type="entry name" value="Microtub_bind"/>
    <property type="match status" value="1"/>
</dbReference>
<evidence type="ECO:0000256" key="5">
    <source>
        <dbReference type="ARBA" id="ARBA00022701"/>
    </source>
</evidence>
<organism evidence="17 18">
    <name type="scientific">Phlebiopsis gigantea (strain 11061_1 CR5-6)</name>
    <name type="common">White-rot fungus</name>
    <name type="synonym">Peniophora gigantea</name>
    <dbReference type="NCBI Taxonomy" id="745531"/>
    <lineage>
        <taxon>Eukaryota</taxon>
        <taxon>Fungi</taxon>
        <taxon>Dikarya</taxon>
        <taxon>Basidiomycota</taxon>
        <taxon>Agaricomycotina</taxon>
        <taxon>Agaricomycetes</taxon>
        <taxon>Polyporales</taxon>
        <taxon>Phanerochaetaceae</taxon>
        <taxon>Phlebiopsis</taxon>
    </lineage>
</organism>
<feature type="domain" description="Kinesin motor" evidence="16">
    <location>
        <begin position="1"/>
        <end position="359"/>
    </location>
</feature>
<dbReference type="PROSITE" id="PS50067">
    <property type="entry name" value="KINESIN_MOTOR_2"/>
    <property type="match status" value="1"/>
</dbReference>
<dbReference type="GO" id="GO:0008574">
    <property type="term" value="F:plus-end-directed microtubule motor activity"/>
    <property type="evidence" value="ECO:0007669"/>
    <property type="project" value="TreeGrafter"/>
</dbReference>
<evidence type="ECO:0000256" key="13">
    <source>
        <dbReference type="ARBA" id="ARBA00034704"/>
    </source>
</evidence>
<keyword evidence="9 15" id="KW-0175">Coiled coil</keyword>
<dbReference type="SUPFAM" id="SSF52540">
    <property type="entry name" value="P-loop containing nucleoside triphosphate hydrolases"/>
    <property type="match status" value="1"/>
</dbReference>